<sequence length="574" mass="65757">MESEISEDRKLCSLLNEMRLDGSLCDAVLRVDEVDFKVHKNLLSAYSQHFRALFTRWSNLDQRVYNITGVSPEIMDLIIRYMYTQDIQITTDNVETLLAAASYLLIPDLVLSCCEFLQDHLSPDNCLRIWQYADANSYNELRDQAYMYTLHHFENVVFSPSGHFLELTVEQLSDILEQDELNIREEKTAFQAVFLWIRHEPSIRKQHIVNLLPKVRLALVTMEYFLEYIKKNQLVRSMCECQPIIARAMKAMYYSKVAEPITRLSDPFTRPRLPYSILFAIGGFSGPTTTNVVEAYDSRLDNWICISSREERARAYHGTVFLYGLVYVIGGFNSMEYYNTMCIFDPLDGTWNEAAPMHSHRCYVSVAVLDGFIYAMGGFNGTVRLNTAERYNPSTNQWSLIPSMHEKRSDASAATLNGKIYICGGFNGNECHFTAECFDPHHDQWTLIVRMHMRRSGVGVIALNNQLFAIGGFDGDSRTQSIEAFNLHTNSWKILSPMFNPRSNFGIEVMDGCVYVIGGYNGEGTTSRCEYYDVYKDEWFDIQDMNISRSAVSCCVVSGLPNVTDYTTERDGFL</sequence>
<dbReference type="Gene3D" id="1.25.40.420">
    <property type="match status" value="1"/>
</dbReference>
<dbReference type="PANTHER" id="PTHR45632">
    <property type="entry name" value="LD33804P"/>
    <property type="match status" value="1"/>
</dbReference>
<comment type="caution">
    <text evidence="4">The sequence shown here is derived from an EMBL/GenBank/DDBJ whole genome shotgun (WGS) entry which is preliminary data.</text>
</comment>
<dbReference type="Proteomes" id="UP001187315">
    <property type="component" value="Unassembled WGS sequence"/>
</dbReference>
<dbReference type="PANTHER" id="PTHR45632:SF3">
    <property type="entry name" value="KELCH-LIKE PROTEIN 32"/>
    <property type="match status" value="1"/>
</dbReference>
<dbReference type="InterPro" id="IPR011705">
    <property type="entry name" value="BACK"/>
</dbReference>
<dbReference type="SMART" id="SM00875">
    <property type="entry name" value="BACK"/>
    <property type="match status" value="1"/>
</dbReference>
<evidence type="ECO:0000259" key="3">
    <source>
        <dbReference type="PROSITE" id="PS50097"/>
    </source>
</evidence>
<dbReference type="Gene3D" id="3.30.710.10">
    <property type="entry name" value="Potassium Channel Kv1.1, Chain A"/>
    <property type="match status" value="1"/>
</dbReference>
<evidence type="ECO:0000313" key="5">
    <source>
        <dbReference type="Proteomes" id="UP001187315"/>
    </source>
</evidence>
<name>A0AA88NXS6_TACVA</name>
<dbReference type="FunFam" id="1.25.40.420:FF:000001">
    <property type="entry name" value="Kelch-like family member 12"/>
    <property type="match status" value="1"/>
</dbReference>
<evidence type="ECO:0000256" key="1">
    <source>
        <dbReference type="ARBA" id="ARBA00022441"/>
    </source>
</evidence>
<dbReference type="InterPro" id="IPR011333">
    <property type="entry name" value="SKP1/BTB/POZ_sf"/>
</dbReference>
<dbReference type="SMART" id="SM00612">
    <property type="entry name" value="Kelch"/>
    <property type="match status" value="6"/>
</dbReference>
<feature type="domain" description="BTB" evidence="3">
    <location>
        <begin position="25"/>
        <end position="91"/>
    </location>
</feature>
<dbReference type="InterPro" id="IPR006652">
    <property type="entry name" value="Kelch_1"/>
</dbReference>
<dbReference type="PIRSF" id="PIRSF037037">
    <property type="entry name" value="Kelch-like_protein_gigaxonin"/>
    <property type="match status" value="1"/>
</dbReference>
<proteinExistence type="predicted"/>
<dbReference type="Pfam" id="PF01344">
    <property type="entry name" value="Kelch_1"/>
    <property type="match status" value="6"/>
</dbReference>
<dbReference type="SMART" id="SM00225">
    <property type="entry name" value="BTB"/>
    <property type="match status" value="1"/>
</dbReference>
<keyword evidence="2" id="KW-0677">Repeat</keyword>
<dbReference type="SUPFAM" id="SSF117281">
    <property type="entry name" value="Kelch motif"/>
    <property type="match status" value="1"/>
</dbReference>
<keyword evidence="1" id="KW-0880">Kelch repeat</keyword>
<dbReference type="Pfam" id="PF07707">
    <property type="entry name" value="BACK"/>
    <property type="match status" value="1"/>
</dbReference>
<dbReference type="InterPro" id="IPR017096">
    <property type="entry name" value="BTB-kelch_protein"/>
</dbReference>
<dbReference type="PRINTS" id="PR00501">
    <property type="entry name" value="KELCHREPEAT"/>
</dbReference>
<organism evidence="4 5">
    <name type="scientific">Tachysurus vachellii</name>
    <name type="common">Darkbarbel catfish</name>
    <name type="synonym">Pelteobagrus vachellii</name>
    <dbReference type="NCBI Taxonomy" id="175792"/>
    <lineage>
        <taxon>Eukaryota</taxon>
        <taxon>Metazoa</taxon>
        <taxon>Chordata</taxon>
        <taxon>Craniata</taxon>
        <taxon>Vertebrata</taxon>
        <taxon>Euteleostomi</taxon>
        <taxon>Actinopterygii</taxon>
        <taxon>Neopterygii</taxon>
        <taxon>Teleostei</taxon>
        <taxon>Ostariophysi</taxon>
        <taxon>Siluriformes</taxon>
        <taxon>Bagridae</taxon>
        <taxon>Tachysurus</taxon>
    </lineage>
</organism>
<accession>A0AA88NXS6</accession>
<protein>
    <recommendedName>
        <fullName evidence="3">BTB domain-containing protein</fullName>
    </recommendedName>
</protein>
<dbReference type="PROSITE" id="PS50097">
    <property type="entry name" value="BTB"/>
    <property type="match status" value="1"/>
</dbReference>
<reference evidence="4" key="1">
    <citation type="submission" date="2023-08" db="EMBL/GenBank/DDBJ databases">
        <title>Pelteobagrus vachellii genome.</title>
        <authorList>
            <person name="Liu H."/>
        </authorList>
    </citation>
    <scope>NUCLEOTIDE SEQUENCE</scope>
    <source>
        <strain evidence="4">PRFRI_2022a</strain>
        <tissue evidence="4">Muscle</tissue>
    </source>
</reference>
<keyword evidence="5" id="KW-1185">Reference proteome</keyword>
<dbReference type="EMBL" id="JAVHJS010000002">
    <property type="protein sequence ID" value="KAK2866159.1"/>
    <property type="molecule type" value="Genomic_DNA"/>
</dbReference>
<dbReference type="InterPro" id="IPR000210">
    <property type="entry name" value="BTB/POZ_dom"/>
</dbReference>
<dbReference type="InterPro" id="IPR015915">
    <property type="entry name" value="Kelch-typ_b-propeller"/>
</dbReference>
<dbReference type="Pfam" id="PF00651">
    <property type="entry name" value="BTB"/>
    <property type="match status" value="1"/>
</dbReference>
<evidence type="ECO:0000313" key="4">
    <source>
        <dbReference type="EMBL" id="KAK2866159.1"/>
    </source>
</evidence>
<gene>
    <name evidence="4" type="ORF">Q7C36_002215</name>
</gene>
<evidence type="ECO:0000256" key="2">
    <source>
        <dbReference type="ARBA" id="ARBA00022737"/>
    </source>
</evidence>
<dbReference type="SUPFAM" id="SSF54695">
    <property type="entry name" value="POZ domain"/>
    <property type="match status" value="1"/>
</dbReference>
<dbReference type="Gene3D" id="2.120.10.80">
    <property type="entry name" value="Kelch-type beta propeller"/>
    <property type="match status" value="2"/>
</dbReference>
<dbReference type="AlphaFoldDB" id="A0AA88NXS6"/>